<evidence type="ECO:0000313" key="2">
    <source>
        <dbReference type="Proteomes" id="UP001281410"/>
    </source>
</evidence>
<reference evidence="1" key="1">
    <citation type="journal article" date="2023" name="Plant J.">
        <title>Genome sequences and population genomics provide insights into the demographic history, inbreeding, and mutation load of two 'living fossil' tree species of Dipteronia.</title>
        <authorList>
            <person name="Feng Y."/>
            <person name="Comes H.P."/>
            <person name="Chen J."/>
            <person name="Zhu S."/>
            <person name="Lu R."/>
            <person name="Zhang X."/>
            <person name="Li P."/>
            <person name="Qiu J."/>
            <person name="Olsen K.M."/>
            <person name="Qiu Y."/>
        </authorList>
    </citation>
    <scope>NUCLEOTIDE SEQUENCE</scope>
    <source>
        <strain evidence="1">NBL</strain>
    </source>
</reference>
<proteinExistence type="predicted"/>
<evidence type="ECO:0000313" key="1">
    <source>
        <dbReference type="EMBL" id="KAK3212200.1"/>
    </source>
</evidence>
<keyword evidence="2" id="KW-1185">Reference proteome</keyword>
<comment type="caution">
    <text evidence="1">The sequence shown here is derived from an EMBL/GenBank/DDBJ whole genome shotgun (WGS) entry which is preliminary data.</text>
</comment>
<organism evidence="1 2">
    <name type="scientific">Dipteronia sinensis</name>
    <dbReference type="NCBI Taxonomy" id="43782"/>
    <lineage>
        <taxon>Eukaryota</taxon>
        <taxon>Viridiplantae</taxon>
        <taxon>Streptophyta</taxon>
        <taxon>Embryophyta</taxon>
        <taxon>Tracheophyta</taxon>
        <taxon>Spermatophyta</taxon>
        <taxon>Magnoliopsida</taxon>
        <taxon>eudicotyledons</taxon>
        <taxon>Gunneridae</taxon>
        <taxon>Pentapetalae</taxon>
        <taxon>rosids</taxon>
        <taxon>malvids</taxon>
        <taxon>Sapindales</taxon>
        <taxon>Sapindaceae</taxon>
        <taxon>Hippocastanoideae</taxon>
        <taxon>Acereae</taxon>
        <taxon>Dipteronia</taxon>
    </lineage>
</organism>
<protein>
    <submittedName>
        <fullName evidence="1">Uncharacterized protein</fullName>
    </submittedName>
</protein>
<name>A0AAE0AFF5_9ROSI</name>
<accession>A0AAE0AFF5</accession>
<dbReference type="EMBL" id="JANJYJ010000005">
    <property type="protein sequence ID" value="KAK3212200.1"/>
    <property type="molecule type" value="Genomic_DNA"/>
</dbReference>
<sequence>MNKHFKIRLESLKGRAMGPLLLDVDNDRVPWQRLIAGMNVRRVTINEWGISFTKEFWMNMKLIQELSTRQPWSYLGERPMREGELSRIRKERDSGWMLGMSQRMMIEDHFYLTLSASYLHH</sequence>
<dbReference type="AlphaFoldDB" id="A0AAE0AFF5"/>
<gene>
    <name evidence="1" type="ORF">Dsin_016906</name>
</gene>
<dbReference type="Proteomes" id="UP001281410">
    <property type="component" value="Unassembled WGS sequence"/>
</dbReference>